<organism evidence="13 14">
    <name type="scientific">Isoalcanivorax pacificus W11-5</name>
    <dbReference type="NCBI Taxonomy" id="391936"/>
    <lineage>
        <taxon>Bacteria</taxon>
        <taxon>Pseudomonadati</taxon>
        <taxon>Pseudomonadota</taxon>
        <taxon>Gammaproteobacteria</taxon>
        <taxon>Oceanospirillales</taxon>
        <taxon>Alcanivoracaceae</taxon>
        <taxon>Isoalcanivorax</taxon>
    </lineage>
</organism>
<evidence type="ECO:0000259" key="11">
    <source>
        <dbReference type="Pfam" id="PF00593"/>
    </source>
</evidence>
<reference evidence="13 14" key="1">
    <citation type="journal article" date="2012" name="J. Bacteriol.">
        <title>Genome sequence of an alkane-degrading bacterium, Alcanivorax pacificus type strain W11-5, isolated from deep sea sediment.</title>
        <authorList>
            <person name="Lai Q."/>
            <person name="Shao Z."/>
        </authorList>
    </citation>
    <scope>NUCLEOTIDE SEQUENCE [LARGE SCALE GENOMIC DNA]</scope>
    <source>
        <strain evidence="13 14">W11-5</strain>
    </source>
</reference>
<evidence type="ECO:0000256" key="9">
    <source>
        <dbReference type="RuleBase" id="RU003357"/>
    </source>
</evidence>
<dbReference type="Proteomes" id="UP000006764">
    <property type="component" value="Chromosome"/>
</dbReference>
<keyword evidence="5 9" id="KW-0798">TonB box</keyword>
<gene>
    <name evidence="13" type="ORF">S7S_05925</name>
</gene>
<keyword evidence="4 8" id="KW-0812">Transmembrane</keyword>
<accession>A0A0B4XM24</accession>
<dbReference type="RefSeq" id="WP_008737945.1">
    <property type="nucleotide sequence ID" value="NZ_CP004387.1"/>
</dbReference>
<dbReference type="PANTHER" id="PTHR30442:SF0">
    <property type="entry name" value="FE(3+) DICITRATE TRANSPORT PROTEIN FECA"/>
    <property type="match status" value="1"/>
</dbReference>
<dbReference type="InterPro" id="IPR012910">
    <property type="entry name" value="Plug_dom"/>
</dbReference>
<dbReference type="GO" id="GO:0033214">
    <property type="term" value="P:siderophore-iron import into cell"/>
    <property type="evidence" value="ECO:0007669"/>
    <property type="project" value="TreeGrafter"/>
</dbReference>
<protein>
    <submittedName>
        <fullName evidence="13">FecA-like outer membrane receptor</fullName>
    </submittedName>
</protein>
<dbReference type="Gene3D" id="2.170.130.10">
    <property type="entry name" value="TonB-dependent receptor, plug domain"/>
    <property type="match status" value="1"/>
</dbReference>
<evidence type="ECO:0000256" key="4">
    <source>
        <dbReference type="ARBA" id="ARBA00022692"/>
    </source>
</evidence>
<keyword evidence="6 8" id="KW-0472">Membrane</keyword>
<dbReference type="OrthoDB" id="9760494at2"/>
<keyword evidence="14" id="KW-1185">Reference proteome</keyword>
<dbReference type="InterPro" id="IPR039426">
    <property type="entry name" value="TonB-dep_rcpt-like"/>
</dbReference>
<keyword evidence="2 8" id="KW-0813">Transport</keyword>
<evidence type="ECO:0000256" key="5">
    <source>
        <dbReference type="ARBA" id="ARBA00023077"/>
    </source>
</evidence>
<feature type="signal peptide" evidence="10">
    <location>
        <begin position="1"/>
        <end position="23"/>
    </location>
</feature>
<dbReference type="SUPFAM" id="SSF56935">
    <property type="entry name" value="Porins"/>
    <property type="match status" value="1"/>
</dbReference>
<evidence type="ECO:0000256" key="2">
    <source>
        <dbReference type="ARBA" id="ARBA00022448"/>
    </source>
</evidence>
<dbReference type="EMBL" id="CP004387">
    <property type="protein sequence ID" value="AJD47603.1"/>
    <property type="molecule type" value="Genomic_DNA"/>
</dbReference>
<dbReference type="Gene3D" id="2.40.170.20">
    <property type="entry name" value="TonB-dependent receptor, beta-barrel domain"/>
    <property type="match status" value="1"/>
</dbReference>
<dbReference type="Pfam" id="PF00593">
    <property type="entry name" value="TonB_dep_Rec_b-barrel"/>
    <property type="match status" value="1"/>
</dbReference>
<keyword evidence="13" id="KW-0675">Receptor</keyword>
<comment type="similarity">
    <text evidence="8 9">Belongs to the TonB-dependent receptor family.</text>
</comment>
<comment type="subcellular location">
    <subcellularLocation>
        <location evidence="1 8">Cell outer membrane</location>
        <topology evidence="1 8">Multi-pass membrane protein</topology>
    </subcellularLocation>
</comment>
<evidence type="ECO:0000256" key="10">
    <source>
        <dbReference type="SAM" id="SignalP"/>
    </source>
</evidence>
<evidence type="ECO:0000256" key="8">
    <source>
        <dbReference type="PROSITE-ProRule" id="PRU01360"/>
    </source>
</evidence>
<evidence type="ECO:0000256" key="7">
    <source>
        <dbReference type="ARBA" id="ARBA00023237"/>
    </source>
</evidence>
<keyword evidence="3 8" id="KW-1134">Transmembrane beta strand</keyword>
<evidence type="ECO:0000313" key="14">
    <source>
        <dbReference type="Proteomes" id="UP000006764"/>
    </source>
</evidence>
<dbReference type="HOGENOM" id="CLU_008287_17_0_6"/>
<feature type="domain" description="TonB-dependent receptor-like beta-barrel" evidence="11">
    <location>
        <begin position="274"/>
        <end position="707"/>
    </location>
</feature>
<evidence type="ECO:0000259" key="12">
    <source>
        <dbReference type="Pfam" id="PF07715"/>
    </source>
</evidence>
<evidence type="ECO:0000256" key="1">
    <source>
        <dbReference type="ARBA" id="ARBA00004571"/>
    </source>
</evidence>
<sequence length="737" mass="80513">MRIRHLAAASGLAVLGLSEFASATSTDPSRQPARLDRVEIVEDPNDPRKMSGSVYVVSEEDLEKFEHTDIHRILRDVPGVYFQEEDGLGLRPNIGIRGSGSGRNEKISVMEDGILVAPAPYAAPAAYYFPTAGRMRGVEVLKGPETLLYGPFTVGGALNLLSTSIPEQASGMLNAEVGAFGTQKLHGHYGATEGQWGLLLETYQKQVDGFQDIDRSDRGTGYDTQDYVAKLRWRSAADAAFAQQVDIKAQYSDEYSDQSYIGLTEADFRRDSTRRYGLTERDRMENRHKGFSLRHQIAFGLDTVLASTVYRNETARNWYKVDRINGQSISAFLNSANNGNAAAQAALDGSADVAGIQIKANDRSYTAQGVQFELSQALFTGEVRHDVVTGVRWHQDEVDRFQPVDVFDQINGSLVYQSSIAPTGSNNALEDANAFSAWLMDHITLGDLRLTTALRYEDINTRLRQYGDPGRTVISTRRSNNVNKLTAGLGATYALDEVWTLLAGVHQGFAPAGAGADRGNEGEESLNYELGARFRDGSRGMDAILFYSDYRNAVQNCSVAVPCAGGATTGSTQQGEADVYGLELALTADLYSQGAYRVPGRLAYTYTRNKITKSSDDGSVLYGDNLSYLPEHVASATVGLEHSAGWKAYASLSYVSSMCIDNQCDREYGIVRPSNRLFETDSYVTVDLAAAYPLTPAAEVYVKVDNVFDEEKIVARSPAGARVNMPRYVGAGVRLSF</sequence>
<feature type="domain" description="TonB-dependent receptor plug" evidence="12">
    <location>
        <begin position="47"/>
        <end position="157"/>
    </location>
</feature>
<keyword evidence="7 8" id="KW-0998">Cell outer membrane</keyword>
<dbReference type="InterPro" id="IPR037066">
    <property type="entry name" value="Plug_dom_sf"/>
</dbReference>
<dbReference type="CDD" id="cd01347">
    <property type="entry name" value="ligand_gated_channel"/>
    <property type="match status" value="1"/>
</dbReference>
<evidence type="ECO:0000256" key="3">
    <source>
        <dbReference type="ARBA" id="ARBA00022452"/>
    </source>
</evidence>
<evidence type="ECO:0000256" key="6">
    <source>
        <dbReference type="ARBA" id="ARBA00023136"/>
    </source>
</evidence>
<dbReference type="PANTHER" id="PTHR30442">
    <property type="entry name" value="IRON III DICITRATE TRANSPORT PROTEIN FECA"/>
    <property type="match status" value="1"/>
</dbReference>
<dbReference type="KEGG" id="apac:S7S_05925"/>
<dbReference type="GO" id="GO:0009279">
    <property type="term" value="C:cell outer membrane"/>
    <property type="evidence" value="ECO:0007669"/>
    <property type="project" value="UniProtKB-SubCell"/>
</dbReference>
<dbReference type="InterPro" id="IPR036942">
    <property type="entry name" value="Beta-barrel_TonB_sf"/>
</dbReference>
<name>A0A0B4XM24_9GAMM</name>
<feature type="chain" id="PRO_5002098964" evidence="10">
    <location>
        <begin position="24"/>
        <end position="737"/>
    </location>
</feature>
<dbReference type="STRING" id="391936.S7S_05925"/>
<dbReference type="PROSITE" id="PS52016">
    <property type="entry name" value="TONB_DEPENDENT_REC_3"/>
    <property type="match status" value="1"/>
</dbReference>
<dbReference type="AlphaFoldDB" id="A0A0B4XM24"/>
<dbReference type="Pfam" id="PF07715">
    <property type="entry name" value="Plug"/>
    <property type="match status" value="1"/>
</dbReference>
<keyword evidence="10" id="KW-0732">Signal</keyword>
<proteinExistence type="inferred from homology"/>
<dbReference type="InterPro" id="IPR000531">
    <property type="entry name" value="Beta-barrel_TonB"/>
</dbReference>
<evidence type="ECO:0000313" key="13">
    <source>
        <dbReference type="EMBL" id="AJD47603.1"/>
    </source>
</evidence>